<dbReference type="EMBL" id="AJIL01000049">
    <property type="protein sequence ID" value="KNE99155.1"/>
    <property type="molecule type" value="Genomic_DNA"/>
</dbReference>
<organism evidence="2 3">
    <name type="scientific">Puccinia striiformis f. sp. tritici PST-78</name>
    <dbReference type="NCBI Taxonomy" id="1165861"/>
    <lineage>
        <taxon>Eukaryota</taxon>
        <taxon>Fungi</taxon>
        <taxon>Dikarya</taxon>
        <taxon>Basidiomycota</taxon>
        <taxon>Pucciniomycotina</taxon>
        <taxon>Pucciniomycetes</taxon>
        <taxon>Pucciniales</taxon>
        <taxon>Pucciniaceae</taxon>
        <taxon>Puccinia</taxon>
    </lineage>
</organism>
<dbReference type="Proteomes" id="UP000054564">
    <property type="component" value="Unassembled WGS sequence"/>
</dbReference>
<comment type="caution">
    <text evidence="2">The sequence shown here is derived from an EMBL/GenBank/DDBJ whole genome shotgun (WGS) entry which is preliminary data.</text>
</comment>
<dbReference type="InterPro" id="IPR012337">
    <property type="entry name" value="RNaseH-like_sf"/>
</dbReference>
<dbReference type="SUPFAM" id="SSF53098">
    <property type="entry name" value="Ribonuclease H-like"/>
    <property type="match status" value="1"/>
</dbReference>
<evidence type="ECO:0000259" key="1">
    <source>
        <dbReference type="Pfam" id="PF05699"/>
    </source>
</evidence>
<gene>
    <name evidence="2" type="ORF">PSTG_07634</name>
</gene>
<keyword evidence="3" id="KW-1185">Reference proteome</keyword>
<sequence>MLVPNGIQLTSNYAASSESDARMQFLCGSVTNDVEFCVGTTWTLQVGRRLSYGPQLILQNNPLGINCRLTLIIRTVNFINQIMKHLSSAISSPTYPPALRNACQLGLQITNKYYSLTDSSPLYQIAIISKLGRETKWITKAIRLAREMWVSFYKPKPVEPTPSSSSSNNWPKTSMLAGLGGAATARGRIVSSNPLDIWLAGGLILDGNDPVNPLKWWSQQKRVGNTHGALVHMALDVLSCTATLVDVEKAFSFGRDYVSSKKHRLTSDLLSRGMTVAFYSKNGLIKEGLLAKWKAGIQASRKVNVKDKGKKKVIVLDEDWSETNKCSQLAEI</sequence>
<protein>
    <recommendedName>
        <fullName evidence="1">HAT C-terminal dimerisation domain-containing protein</fullName>
    </recommendedName>
</protein>
<accession>A0A0L0VIP1</accession>
<evidence type="ECO:0000313" key="3">
    <source>
        <dbReference type="Proteomes" id="UP000054564"/>
    </source>
</evidence>
<dbReference type="AlphaFoldDB" id="A0A0L0VIP1"/>
<reference evidence="3" key="1">
    <citation type="submission" date="2014-03" db="EMBL/GenBank/DDBJ databases">
        <title>The Genome Sequence of Puccinia striiformis f. sp. tritici PST-78.</title>
        <authorList>
            <consortium name="The Broad Institute Genome Sequencing Platform"/>
            <person name="Cuomo C."/>
            <person name="Hulbert S."/>
            <person name="Chen X."/>
            <person name="Walker B."/>
            <person name="Young S.K."/>
            <person name="Zeng Q."/>
            <person name="Gargeya S."/>
            <person name="Fitzgerald M."/>
            <person name="Haas B."/>
            <person name="Abouelleil A."/>
            <person name="Alvarado L."/>
            <person name="Arachchi H.M."/>
            <person name="Berlin A.M."/>
            <person name="Chapman S.B."/>
            <person name="Goldberg J."/>
            <person name="Griggs A."/>
            <person name="Gujja S."/>
            <person name="Hansen M."/>
            <person name="Howarth C."/>
            <person name="Imamovic A."/>
            <person name="Larimer J."/>
            <person name="McCowan C."/>
            <person name="Montmayeur A."/>
            <person name="Murphy C."/>
            <person name="Neiman D."/>
            <person name="Pearson M."/>
            <person name="Priest M."/>
            <person name="Roberts A."/>
            <person name="Saif S."/>
            <person name="Shea T."/>
            <person name="Sisk P."/>
            <person name="Sykes S."/>
            <person name="Wortman J."/>
            <person name="Nusbaum C."/>
            <person name="Birren B."/>
        </authorList>
    </citation>
    <scope>NUCLEOTIDE SEQUENCE [LARGE SCALE GENOMIC DNA]</scope>
    <source>
        <strain evidence="3">race PST-78</strain>
    </source>
</reference>
<dbReference type="InterPro" id="IPR008906">
    <property type="entry name" value="HATC_C_dom"/>
</dbReference>
<name>A0A0L0VIP1_9BASI</name>
<evidence type="ECO:0000313" key="2">
    <source>
        <dbReference type="EMBL" id="KNE99155.1"/>
    </source>
</evidence>
<feature type="domain" description="HAT C-terminal dimerisation" evidence="1">
    <location>
        <begin position="206"/>
        <end position="269"/>
    </location>
</feature>
<proteinExistence type="predicted"/>
<dbReference type="GO" id="GO:0046983">
    <property type="term" value="F:protein dimerization activity"/>
    <property type="evidence" value="ECO:0007669"/>
    <property type="project" value="InterPro"/>
</dbReference>
<dbReference type="STRING" id="1165861.A0A0L0VIP1"/>
<dbReference type="Pfam" id="PF05699">
    <property type="entry name" value="Dimer_Tnp_hAT"/>
    <property type="match status" value="1"/>
</dbReference>